<comment type="caution">
    <text evidence="1">The sequence shown here is derived from an EMBL/GenBank/DDBJ whole genome shotgun (WGS) entry which is preliminary data.</text>
</comment>
<evidence type="ECO:0000313" key="1">
    <source>
        <dbReference type="EMBL" id="GAA0657268.1"/>
    </source>
</evidence>
<organism evidence="1 2">
    <name type="scientific">Sphingomonas insulae</name>
    <dbReference type="NCBI Taxonomy" id="424800"/>
    <lineage>
        <taxon>Bacteria</taxon>
        <taxon>Pseudomonadati</taxon>
        <taxon>Pseudomonadota</taxon>
        <taxon>Alphaproteobacteria</taxon>
        <taxon>Sphingomonadales</taxon>
        <taxon>Sphingomonadaceae</taxon>
        <taxon>Sphingomonas</taxon>
    </lineage>
</organism>
<dbReference type="Proteomes" id="UP001500238">
    <property type="component" value="Unassembled WGS sequence"/>
</dbReference>
<dbReference type="EMBL" id="BAAAES010000001">
    <property type="protein sequence ID" value="GAA0657268.1"/>
    <property type="molecule type" value="Genomic_DNA"/>
</dbReference>
<sequence length="114" mass="11920">MQQVIERPIAMVAATAADGGVQPALAHALAEELVGLTSLLADLAYDLAGNPDTLRCHMQSLQDIDRITQTQLAIADVLRSSEPVETCLDAVTLDDLAGRLRRSIAAAGARSSGP</sequence>
<accession>A0ABN1HKX5</accession>
<dbReference type="RefSeq" id="WP_249055005.1">
    <property type="nucleotide sequence ID" value="NZ_CP048422.1"/>
</dbReference>
<evidence type="ECO:0000313" key="2">
    <source>
        <dbReference type="Proteomes" id="UP001500238"/>
    </source>
</evidence>
<gene>
    <name evidence="1" type="ORF">GCM10009102_01640</name>
</gene>
<reference evidence="1 2" key="1">
    <citation type="journal article" date="2019" name="Int. J. Syst. Evol. Microbiol.">
        <title>The Global Catalogue of Microorganisms (GCM) 10K type strain sequencing project: providing services to taxonomists for standard genome sequencing and annotation.</title>
        <authorList>
            <consortium name="The Broad Institute Genomics Platform"/>
            <consortium name="The Broad Institute Genome Sequencing Center for Infectious Disease"/>
            <person name="Wu L."/>
            <person name="Ma J."/>
        </authorList>
    </citation>
    <scope>NUCLEOTIDE SEQUENCE [LARGE SCALE GENOMIC DNA]</scope>
    <source>
        <strain evidence="1 2">JCM 14603</strain>
    </source>
</reference>
<protein>
    <submittedName>
        <fullName evidence="1">Uncharacterized protein</fullName>
    </submittedName>
</protein>
<proteinExistence type="predicted"/>
<keyword evidence="2" id="KW-1185">Reference proteome</keyword>
<name>A0ABN1HKX5_9SPHN</name>